<evidence type="ECO:0000313" key="3">
    <source>
        <dbReference type="Proteomes" id="UP000335636"/>
    </source>
</evidence>
<protein>
    <submittedName>
        <fullName evidence="2">Uncharacterized protein</fullName>
    </submittedName>
</protein>
<accession>A0A5E4AES6</accession>
<feature type="non-terminal residue" evidence="2">
    <location>
        <position position="1"/>
    </location>
</feature>
<evidence type="ECO:0000256" key="1">
    <source>
        <dbReference type="SAM" id="MobiDB-lite"/>
    </source>
</evidence>
<comment type="caution">
    <text evidence="2">The sequence shown here is derived from an EMBL/GenBank/DDBJ whole genome shotgun (WGS) entry which is preliminary data.</text>
</comment>
<proteinExistence type="predicted"/>
<sequence>TKVRNPAPSFSGSGLGREAGLGRGHAPGGTKDLATPPEAQDLLLLLRIHCVCAQRRE</sequence>
<dbReference type="Proteomes" id="UP000335636">
    <property type="component" value="Unassembled WGS sequence"/>
</dbReference>
<feature type="non-terminal residue" evidence="2">
    <location>
        <position position="57"/>
    </location>
</feature>
<reference evidence="2" key="1">
    <citation type="submission" date="2019-04" db="EMBL/GenBank/DDBJ databases">
        <authorList>
            <person name="Alioto T."/>
            <person name="Alioto T."/>
        </authorList>
    </citation>
    <scope>NUCLEOTIDE SEQUENCE [LARGE SCALE GENOMIC DNA]</scope>
</reference>
<keyword evidence="3" id="KW-1185">Reference proteome</keyword>
<name>A0A5E4AES6_MARMO</name>
<feature type="compositionally biased region" description="Gly residues" evidence="1">
    <location>
        <begin position="13"/>
        <end position="27"/>
    </location>
</feature>
<organism evidence="2 3">
    <name type="scientific">Marmota monax</name>
    <name type="common">Woodchuck</name>
    <dbReference type="NCBI Taxonomy" id="9995"/>
    <lineage>
        <taxon>Eukaryota</taxon>
        <taxon>Metazoa</taxon>
        <taxon>Chordata</taxon>
        <taxon>Craniata</taxon>
        <taxon>Vertebrata</taxon>
        <taxon>Euteleostomi</taxon>
        <taxon>Mammalia</taxon>
        <taxon>Eutheria</taxon>
        <taxon>Euarchontoglires</taxon>
        <taxon>Glires</taxon>
        <taxon>Rodentia</taxon>
        <taxon>Sciuromorpha</taxon>
        <taxon>Sciuridae</taxon>
        <taxon>Xerinae</taxon>
        <taxon>Marmotini</taxon>
        <taxon>Marmota</taxon>
    </lineage>
</organism>
<dbReference type="AlphaFoldDB" id="A0A5E4AES6"/>
<feature type="region of interest" description="Disordered" evidence="1">
    <location>
        <begin position="1"/>
        <end position="35"/>
    </location>
</feature>
<dbReference type="EMBL" id="CABDUW010000056">
    <property type="protein sequence ID" value="VTJ55887.1"/>
    <property type="molecule type" value="Genomic_DNA"/>
</dbReference>
<evidence type="ECO:0000313" key="2">
    <source>
        <dbReference type="EMBL" id="VTJ55887.1"/>
    </source>
</evidence>
<gene>
    <name evidence="2" type="ORF">MONAX_5E039877</name>
</gene>